<feature type="coiled-coil region" evidence="2">
    <location>
        <begin position="112"/>
        <end position="146"/>
    </location>
</feature>
<dbReference type="InterPro" id="IPR007157">
    <property type="entry name" value="PspA_VIPP1"/>
</dbReference>
<evidence type="ECO:0008006" key="5">
    <source>
        <dbReference type="Google" id="ProtNLM"/>
    </source>
</evidence>
<evidence type="ECO:0000313" key="4">
    <source>
        <dbReference type="Proteomes" id="UP001408594"/>
    </source>
</evidence>
<dbReference type="EMBL" id="BAABRT010000007">
    <property type="protein sequence ID" value="GAA5524555.1"/>
    <property type="molecule type" value="Genomic_DNA"/>
</dbReference>
<gene>
    <name evidence="3" type="ORF">Maes01_01112</name>
</gene>
<accession>A0ABP9WMV6</accession>
<organism evidence="3 4">
    <name type="scientific">Microbulbifer aestuariivivens</name>
    <dbReference type="NCBI Taxonomy" id="1908308"/>
    <lineage>
        <taxon>Bacteria</taxon>
        <taxon>Pseudomonadati</taxon>
        <taxon>Pseudomonadota</taxon>
        <taxon>Gammaproteobacteria</taxon>
        <taxon>Cellvibrionales</taxon>
        <taxon>Microbulbiferaceae</taxon>
        <taxon>Microbulbifer</taxon>
    </lineage>
</organism>
<dbReference type="RefSeq" id="WP_345549613.1">
    <property type="nucleotide sequence ID" value="NZ_BAABRT010000007.1"/>
</dbReference>
<dbReference type="Proteomes" id="UP001408594">
    <property type="component" value="Unassembled WGS sequence"/>
</dbReference>
<dbReference type="PANTHER" id="PTHR31088">
    <property type="entry name" value="MEMBRANE-ASSOCIATED PROTEIN VIPP1, CHLOROPLASTIC"/>
    <property type="match status" value="1"/>
</dbReference>
<keyword evidence="4" id="KW-1185">Reference proteome</keyword>
<evidence type="ECO:0000256" key="2">
    <source>
        <dbReference type="SAM" id="Coils"/>
    </source>
</evidence>
<evidence type="ECO:0000256" key="1">
    <source>
        <dbReference type="ARBA" id="ARBA00043985"/>
    </source>
</evidence>
<protein>
    <recommendedName>
        <fullName evidence="5">PspA/IM30 family protein</fullName>
    </recommendedName>
</protein>
<proteinExistence type="inferred from homology"/>
<name>A0ABP9WMV6_9GAMM</name>
<dbReference type="Pfam" id="PF04012">
    <property type="entry name" value="PspA_IM30"/>
    <property type="match status" value="1"/>
</dbReference>
<sequence length="220" mass="24041">MKEGLVKRISRLISASANALVDSVENATPQLVMEQAIREIDDAIAEVRDQLGKAEAAKYLSSKALNDENNRHSALSEQIAIAVKESRDDLAEIAIAKQMDIEAQLPVLEKAIADADAEIHELNAYINALQGKKRDMREQLREFAKASEHIANGLNGEQRGSSRSTVDLVDQAEGAFNRVLESAGVPTMQSNADAGKLAELEELARNNRIKERLAKIKSEA</sequence>
<reference evidence="3 4" key="1">
    <citation type="submission" date="2024-02" db="EMBL/GenBank/DDBJ databases">
        <title>Microbulbifer aestuariivivens NBRC 112533.</title>
        <authorList>
            <person name="Ichikawa N."/>
            <person name="Katano-Makiyama Y."/>
            <person name="Hidaka K."/>
        </authorList>
    </citation>
    <scope>NUCLEOTIDE SEQUENCE [LARGE SCALE GENOMIC DNA]</scope>
    <source>
        <strain evidence="3 4">NBRC 112533</strain>
    </source>
</reference>
<evidence type="ECO:0000313" key="3">
    <source>
        <dbReference type="EMBL" id="GAA5524555.1"/>
    </source>
</evidence>
<comment type="similarity">
    <text evidence="1">Belongs to the PspA/Vipp/IM30 family.</text>
</comment>
<keyword evidence="2" id="KW-0175">Coiled coil</keyword>
<comment type="caution">
    <text evidence="3">The sequence shown here is derived from an EMBL/GenBank/DDBJ whole genome shotgun (WGS) entry which is preliminary data.</text>
</comment>
<dbReference type="PANTHER" id="PTHR31088:SF6">
    <property type="entry name" value="PHAGE SHOCK PROTEIN A"/>
    <property type="match status" value="1"/>
</dbReference>